<dbReference type="FunFam" id="3.40.50.300:FF:000022">
    <property type="entry name" value="Signal recognition particle 54 kDa subunit"/>
    <property type="match status" value="1"/>
</dbReference>
<comment type="subcellular location">
    <subcellularLocation>
        <location evidence="9">Cytoplasm</location>
    </subcellularLocation>
    <text evidence="9">The SRP-RNC complex is targeted to the cytoplasmic membrane.</text>
</comment>
<evidence type="ECO:0000256" key="6">
    <source>
        <dbReference type="ARBA" id="ARBA00023135"/>
    </source>
</evidence>
<dbReference type="PANTHER" id="PTHR11564:SF5">
    <property type="entry name" value="SIGNAL RECOGNITION PARTICLE SUBUNIT SRP54"/>
    <property type="match status" value="1"/>
</dbReference>
<keyword evidence="2 9" id="KW-0547">Nucleotide-binding</keyword>
<comment type="similarity">
    <text evidence="1 9">Belongs to the GTP-binding SRP family. SRP54 subfamily.</text>
</comment>
<dbReference type="Gene3D" id="1.20.120.140">
    <property type="entry name" value="Signal recognition particle SRP54, nucleotide-binding domain"/>
    <property type="match status" value="1"/>
</dbReference>
<dbReference type="SMART" id="SM00382">
    <property type="entry name" value="AAA"/>
    <property type="match status" value="1"/>
</dbReference>
<keyword evidence="3 9" id="KW-0378">Hydrolase</keyword>
<keyword evidence="6 9" id="KW-0733">Signal recognition particle</keyword>
<evidence type="ECO:0000259" key="11">
    <source>
        <dbReference type="PROSITE" id="PS00300"/>
    </source>
</evidence>
<dbReference type="Pfam" id="PF00448">
    <property type="entry name" value="SRP54"/>
    <property type="match status" value="1"/>
</dbReference>
<name>A0A5D4MF45_9BACI</name>
<dbReference type="InterPro" id="IPR042101">
    <property type="entry name" value="SRP54_N_sf"/>
</dbReference>
<dbReference type="Pfam" id="PF02978">
    <property type="entry name" value="SRP_SPB"/>
    <property type="match status" value="1"/>
</dbReference>
<proteinExistence type="inferred from homology"/>
<keyword evidence="5 9" id="KW-0342">GTP-binding</keyword>
<comment type="function">
    <text evidence="9">Involved in targeting and insertion of nascent membrane proteins into the cytoplasmic membrane. Binds to the hydrophobic signal sequence of the ribosome-nascent chain (RNC) as it emerges from the ribosomes. The SRP-RNC complex is then targeted to the cytoplasmic membrane where it interacts with the SRP receptor FtsY.</text>
</comment>
<evidence type="ECO:0000256" key="1">
    <source>
        <dbReference type="ARBA" id="ARBA00005450"/>
    </source>
</evidence>
<dbReference type="Proteomes" id="UP000325182">
    <property type="component" value="Unassembled WGS sequence"/>
</dbReference>
<keyword evidence="7 9" id="KW-0687">Ribonucleoprotein</keyword>
<dbReference type="PROSITE" id="PS00300">
    <property type="entry name" value="SRP54"/>
    <property type="match status" value="1"/>
</dbReference>
<dbReference type="GO" id="GO:0006614">
    <property type="term" value="P:SRP-dependent cotranslational protein targeting to membrane"/>
    <property type="evidence" value="ECO:0007669"/>
    <property type="project" value="InterPro"/>
</dbReference>
<dbReference type="InterPro" id="IPR000897">
    <property type="entry name" value="SRP54_GTPase_dom"/>
</dbReference>
<feature type="region of interest" description="Disordered" evidence="10">
    <location>
        <begin position="384"/>
        <end position="405"/>
    </location>
</feature>
<evidence type="ECO:0000256" key="5">
    <source>
        <dbReference type="ARBA" id="ARBA00023134"/>
    </source>
</evidence>
<comment type="domain">
    <text evidence="9">Composed of three domains: the N-terminal N domain, which is responsible for interactions with the ribosome, the central G domain, which binds GTP, and the C-terminal M domain, which binds the RNA and the signal sequence of the RNC.</text>
</comment>
<evidence type="ECO:0000256" key="4">
    <source>
        <dbReference type="ARBA" id="ARBA00022884"/>
    </source>
</evidence>
<dbReference type="InterPro" id="IPR004780">
    <property type="entry name" value="SRP"/>
</dbReference>
<comment type="catalytic activity">
    <reaction evidence="8 9">
        <text>GTP + H2O = GDP + phosphate + H(+)</text>
        <dbReference type="Rhea" id="RHEA:19669"/>
        <dbReference type="ChEBI" id="CHEBI:15377"/>
        <dbReference type="ChEBI" id="CHEBI:15378"/>
        <dbReference type="ChEBI" id="CHEBI:37565"/>
        <dbReference type="ChEBI" id="CHEBI:43474"/>
        <dbReference type="ChEBI" id="CHEBI:58189"/>
        <dbReference type="EC" id="3.6.5.4"/>
    </reaction>
</comment>
<comment type="subunit">
    <text evidence="9">Part of the signal recognition particle protein translocation system, which is composed of SRP and FtsY.</text>
</comment>
<dbReference type="GO" id="GO:0005525">
    <property type="term" value="F:GTP binding"/>
    <property type="evidence" value="ECO:0007669"/>
    <property type="project" value="UniProtKB-UniRule"/>
</dbReference>
<accession>A0A5D4MF45</accession>
<dbReference type="InterPro" id="IPR036891">
    <property type="entry name" value="Signal_recog_part_SRP54_M_sf"/>
</dbReference>
<dbReference type="Gene3D" id="1.10.260.30">
    <property type="entry name" value="Signal recognition particle, SRP54 subunit, M-domain"/>
    <property type="match status" value="1"/>
</dbReference>
<evidence type="ECO:0000256" key="8">
    <source>
        <dbReference type="ARBA" id="ARBA00048027"/>
    </source>
</evidence>
<dbReference type="SMART" id="SM00963">
    <property type="entry name" value="SRP54_N"/>
    <property type="match status" value="1"/>
</dbReference>
<dbReference type="GO" id="GO:0003924">
    <property type="term" value="F:GTPase activity"/>
    <property type="evidence" value="ECO:0007669"/>
    <property type="project" value="UniProtKB-UniRule"/>
</dbReference>
<dbReference type="InterPro" id="IPR022941">
    <property type="entry name" value="SRP54"/>
</dbReference>
<reference evidence="12 13" key="1">
    <citation type="submission" date="2019-08" db="EMBL/GenBank/DDBJ databases">
        <title>Bacillus genomes from the desert of Cuatro Cienegas, Coahuila.</title>
        <authorList>
            <person name="Olmedo-Alvarez G."/>
        </authorList>
    </citation>
    <scope>NUCLEOTIDE SEQUENCE [LARGE SCALE GENOMIC DNA]</scope>
    <source>
        <strain evidence="12 13">CH128b_4D</strain>
    </source>
</reference>
<dbReference type="EMBL" id="VTEG01000003">
    <property type="protein sequence ID" value="TYS00108.1"/>
    <property type="molecule type" value="Genomic_DNA"/>
</dbReference>
<keyword evidence="9" id="KW-0963">Cytoplasm</keyword>
<sequence length="447" mass="49549">MAFEGLADRLQGTIQKIRGKGKVNEADVKEMMREVRLALLEADVNFKVVKTFVKKVSGRAVGQEVMQSLTPGQQVIKVVKEELTDLMGGEQSQIAVAKRAPTVIMMVGLQGAGKTTTTGKLANLLRKKYNRKPLLVAADIYRPAAIKQLETLGKQLSMPVFSLGDQVSPVEIAKQAIEKAKEEHHDYVLIDTAGRLHIDEKLMGELEDIKELANPDEIFLVVDAMTGQDAVNVAQSFNDSLGISGVVLTKLDGDTRGGAALSIRSVTEKPIKFVGMGEKLDALEAFHPERMASRILGMGDVLSLIEKAQANVDEEKAKELEKKMRTMSFTFEDFLEQLGQVKQMGPLDELIKMMPGANKMKGLDKLQVDEKQLSHVEAIIQSMTKEEKQHPETINAGRKKRIARGSGRNIQEVNRLLKQFEDMKKMMKQMSGMQGKGKKKGMKFPFM</sequence>
<dbReference type="AlphaFoldDB" id="A0A5D4MF45"/>
<dbReference type="GO" id="GO:0008312">
    <property type="term" value="F:7S RNA binding"/>
    <property type="evidence" value="ECO:0007669"/>
    <property type="project" value="InterPro"/>
</dbReference>
<dbReference type="RefSeq" id="WP_148953288.1">
    <property type="nucleotide sequence ID" value="NZ_VTEG01000003.1"/>
</dbReference>
<dbReference type="SMART" id="SM00962">
    <property type="entry name" value="SRP54"/>
    <property type="match status" value="1"/>
</dbReference>
<evidence type="ECO:0000256" key="2">
    <source>
        <dbReference type="ARBA" id="ARBA00022741"/>
    </source>
</evidence>
<dbReference type="NCBIfam" id="TIGR00959">
    <property type="entry name" value="ffh"/>
    <property type="match status" value="1"/>
</dbReference>
<keyword evidence="4 9" id="KW-0694">RNA-binding</keyword>
<feature type="binding site" evidence="9">
    <location>
        <begin position="249"/>
        <end position="252"/>
    </location>
    <ligand>
        <name>GTP</name>
        <dbReference type="ChEBI" id="CHEBI:37565"/>
    </ligand>
</feature>
<dbReference type="Gene3D" id="3.40.50.300">
    <property type="entry name" value="P-loop containing nucleotide triphosphate hydrolases"/>
    <property type="match status" value="1"/>
</dbReference>
<dbReference type="SUPFAM" id="SSF47446">
    <property type="entry name" value="Signal peptide-binding domain"/>
    <property type="match status" value="1"/>
</dbReference>
<dbReference type="CDD" id="cd18539">
    <property type="entry name" value="SRP_G"/>
    <property type="match status" value="1"/>
</dbReference>
<dbReference type="InterPro" id="IPR013822">
    <property type="entry name" value="Signal_recog_particl_SRP54_hlx"/>
</dbReference>
<dbReference type="Pfam" id="PF02881">
    <property type="entry name" value="SRP54_N"/>
    <property type="match status" value="1"/>
</dbReference>
<feature type="binding site" evidence="9">
    <location>
        <begin position="108"/>
        <end position="115"/>
    </location>
    <ligand>
        <name>GTP</name>
        <dbReference type="ChEBI" id="CHEBI:37565"/>
    </ligand>
</feature>
<dbReference type="GO" id="GO:0048500">
    <property type="term" value="C:signal recognition particle"/>
    <property type="evidence" value="ECO:0007669"/>
    <property type="project" value="UniProtKB-UniRule"/>
</dbReference>
<dbReference type="HAMAP" id="MF_00306">
    <property type="entry name" value="SRP54"/>
    <property type="match status" value="1"/>
</dbReference>
<evidence type="ECO:0000256" key="7">
    <source>
        <dbReference type="ARBA" id="ARBA00023274"/>
    </source>
</evidence>
<dbReference type="InterPro" id="IPR027417">
    <property type="entry name" value="P-loop_NTPase"/>
</dbReference>
<evidence type="ECO:0000256" key="10">
    <source>
        <dbReference type="SAM" id="MobiDB-lite"/>
    </source>
</evidence>
<dbReference type="PANTHER" id="PTHR11564">
    <property type="entry name" value="SIGNAL RECOGNITION PARTICLE 54K PROTEIN SRP54"/>
    <property type="match status" value="1"/>
</dbReference>
<dbReference type="InterPro" id="IPR003593">
    <property type="entry name" value="AAA+_ATPase"/>
</dbReference>
<evidence type="ECO:0000313" key="12">
    <source>
        <dbReference type="EMBL" id="TYS00108.1"/>
    </source>
</evidence>
<feature type="binding site" evidence="9">
    <location>
        <begin position="191"/>
        <end position="195"/>
    </location>
    <ligand>
        <name>GTP</name>
        <dbReference type="ChEBI" id="CHEBI:37565"/>
    </ligand>
</feature>
<evidence type="ECO:0000313" key="13">
    <source>
        <dbReference type="Proteomes" id="UP000325182"/>
    </source>
</evidence>
<feature type="domain" description="SRP54-type proteins GTP-binding" evidence="11">
    <location>
        <begin position="270"/>
        <end position="283"/>
    </location>
</feature>
<protein>
    <recommendedName>
        <fullName evidence="9">Signal recognition particle protein</fullName>
        <ecNumber evidence="9">3.6.5.4</ecNumber>
    </recommendedName>
    <alternativeName>
        <fullName evidence="9">Fifty-four homolog</fullName>
    </alternativeName>
</protein>
<evidence type="ECO:0000256" key="3">
    <source>
        <dbReference type="ARBA" id="ARBA00022801"/>
    </source>
</evidence>
<gene>
    <name evidence="9" type="primary">ffh</name>
    <name evidence="12" type="ORF">FZC84_06040</name>
</gene>
<comment type="caution">
    <text evidence="12">The sequence shown here is derived from an EMBL/GenBank/DDBJ whole genome shotgun (WGS) entry which is preliminary data.</text>
</comment>
<dbReference type="SUPFAM" id="SSF52540">
    <property type="entry name" value="P-loop containing nucleoside triphosphate hydrolases"/>
    <property type="match status" value="1"/>
</dbReference>
<organism evidence="12 13">
    <name type="scientific">Rossellomorea vietnamensis</name>
    <dbReference type="NCBI Taxonomy" id="218284"/>
    <lineage>
        <taxon>Bacteria</taxon>
        <taxon>Bacillati</taxon>
        <taxon>Bacillota</taxon>
        <taxon>Bacilli</taxon>
        <taxon>Bacillales</taxon>
        <taxon>Bacillaceae</taxon>
        <taxon>Rossellomorea</taxon>
    </lineage>
</organism>
<dbReference type="EC" id="3.6.5.4" evidence="9"/>
<dbReference type="InterPro" id="IPR004125">
    <property type="entry name" value="Signal_recog_particle_SRP54_M"/>
</dbReference>
<evidence type="ECO:0000256" key="9">
    <source>
        <dbReference type="HAMAP-Rule" id="MF_00306"/>
    </source>
</evidence>